<evidence type="ECO:0000259" key="8">
    <source>
        <dbReference type="PROSITE" id="PS50045"/>
    </source>
</evidence>
<dbReference type="FunFam" id="3.40.50.300:FF:000006">
    <property type="entry name" value="DNA-binding transcriptional regulator NtrC"/>
    <property type="match status" value="1"/>
</dbReference>
<keyword evidence="6" id="KW-0597">Phosphoprotein</keyword>
<name>A0A2A8D1R8_9BACT</name>
<dbReference type="CDD" id="cd17534">
    <property type="entry name" value="REC_DC-like"/>
    <property type="match status" value="1"/>
</dbReference>
<proteinExistence type="predicted"/>
<keyword evidence="3" id="KW-0805">Transcription regulation</keyword>
<dbReference type="InterPro" id="IPR009057">
    <property type="entry name" value="Homeodomain-like_sf"/>
</dbReference>
<dbReference type="GO" id="GO:0006355">
    <property type="term" value="P:regulation of DNA-templated transcription"/>
    <property type="evidence" value="ECO:0007669"/>
    <property type="project" value="InterPro"/>
</dbReference>
<keyword evidence="5" id="KW-0804">Transcription</keyword>
<dbReference type="InterPro" id="IPR003593">
    <property type="entry name" value="AAA+_ATPase"/>
</dbReference>
<keyword evidence="2" id="KW-0067">ATP-binding</keyword>
<feature type="compositionally biased region" description="Basic and acidic residues" evidence="7">
    <location>
        <begin position="496"/>
        <end position="522"/>
    </location>
</feature>
<dbReference type="InterPro" id="IPR027417">
    <property type="entry name" value="P-loop_NTPase"/>
</dbReference>
<dbReference type="SUPFAM" id="SSF55785">
    <property type="entry name" value="PYP-like sensor domain (PAS domain)"/>
    <property type="match status" value="1"/>
</dbReference>
<dbReference type="InterPro" id="IPR058031">
    <property type="entry name" value="AAA_lid_NorR"/>
</dbReference>
<dbReference type="SMART" id="SM00382">
    <property type="entry name" value="AAA"/>
    <property type="match status" value="1"/>
</dbReference>
<dbReference type="PRINTS" id="PR01590">
    <property type="entry name" value="HTHFIS"/>
</dbReference>
<dbReference type="Pfam" id="PF02954">
    <property type="entry name" value="HTH_8"/>
    <property type="match status" value="1"/>
</dbReference>
<evidence type="ECO:0000256" key="3">
    <source>
        <dbReference type="ARBA" id="ARBA00023015"/>
    </source>
</evidence>
<dbReference type="PROSITE" id="PS00675">
    <property type="entry name" value="SIGMA54_INTERACT_1"/>
    <property type="match status" value="1"/>
</dbReference>
<dbReference type="InterPro" id="IPR001789">
    <property type="entry name" value="Sig_transdc_resp-reg_receiver"/>
</dbReference>
<dbReference type="NCBIfam" id="TIGR00229">
    <property type="entry name" value="sensory_box"/>
    <property type="match status" value="1"/>
</dbReference>
<dbReference type="CDD" id="cd00009">
    <property type="entry name" value="AAA"/>
    <property type="match status" value="1"/>
</dbReference>
<dbReference type="Gene3D" id="1.10.10.60">
    <property type="entry name" value="Homeodomain-like"/>
    <property type="match status" value="1"/>
</dbReference>
<dbReference type="GO" id="GO:0000160">
    <property type="term" value="P:phosphorelay signal transduction system"/>
    <property type="evidence" value="ECO:0007669"/>
    <property type="project" value="InterPro"/>
</dbReference>
<dbReference type="SUPFAM" id="SSF46689">
    <property type="entry name" value="Homeodomain-like"/>
    <property type="match status" value="1"/>
</dbReference>
<dbReference type="InterPro" id="IPR000014">
    <property type="entry name" value="PAS"/>
</dbReference>
<dbReference type="InterPro" id="IPR035965">
    <property type="entry name" value="PAS-like_dom_sf"/>
</dbReference>
<feature type="modified residue" description="4-aspartylphosphate" evidence="6">
    <location>
        <position position="56"/>
    </location>
</feature>
<dbReference type="PANTHER" id="PTHR32071">
    <property type="entry name" value="TRANSCRIPTIONAL REGULATORY PROTEIN"/>
    <property type="match status" value="1"/>
</dbReference>
<evidence type="ECO:0000256" key="2">
    <source>
        <dbReference type="ARBA" id="ARBA00022840"/>
    </source>
</evidence>
<dbReference type="PROSITE" id="PS50112">
    <property type="entry name" value="PAS"/>
    <property type="match status" value="1"/>
</dbReference>
<dbReference type="EMBL" id="PDEQ01000001">
    <property type="protein sequence ID" value="PEN14763.1"/>
    <property type="molecule type" value="Genomic_DNA"/>
</dbReference>
<feature type="domain" description="Response regulatory" evidence="9">
    <location>
        <begin position="6"/>
        <end position="121"/>
    </location>
</feature>
<dbReference type="Proteomes" id="UP000220102">
    <property type="component" value="Unassembled WGS sequence"/>
</dbReference>
<dbReference type="InterPro" id="IPR025662">
    <property type="entry name" value="Sigma_54_int_dom_ATP-bd_1"/>
</dbReference>
<dbReference type="Pfam" id="PF00158">
    <property type="entry name" value="Sigma54_activat"/>
    <property type="match status" value="1"/>
</dbReference>
<organism evidence="11 12">
    <name type="scientific">Longibacter salinarum</name>
    <dbReference type="NCBI Taxonomy" id="1850348"/>
    <lineage>
        <taxon>Bacteria</taxon>
        <taxon>Pseudomonadati</taxon>
        <taxon>Rhodothermota</taxon>
        <taxon>Rhodothermia</taxon>
        <taxon>Rhodothermales</taxon>
        <taxon>Salisaetaceae</taxon>
        <taxon>Longibacter</taxon>
    </lineage>
</organism>
<evidence type="ECO:0000256" key="6">
    <source>
        <dbReference type="PROSITE-ProRule" id="PRU00169"/>
    </source>
</evidence>
<protein>
    <submittedName>
        <fullName evidence="11">Sigma-54-dependent Fis family transcriptional regulator</fullName>
    </submittedName>
</protein>
<dbReference type="PROSITE" id="PS50045">
    <property type="entry name" value="SIGMA54_INTERACT_4"/>
    <property type="match status" value="1"/>
</dbReference>
<dbReference type="SMART" id="SM00091">
    <property type="entry name" value="PAS"/>
    <property type="match status" value="1"/>
</dbReference>
<dbReference type="Pfam" id="PF00072">
    <property type="entry name" value="Response_reg"/>
    <property type="match status" value="1"/>
</dbReference>
<dbReference type="SUPFAM" id="SSF52540">
    <property type="entry name" value="P-loop containing nucleoside triphosphate hydrolases"/>
    <property type="match status" value="1"/>
</dbReference>
<dbReference type="Gene3D" id="1.10.8.60">
    <property type="match status" value="1"/>
</dbReference>
<dbReference type="OrthoDB" id="9767722at2"/>
<accession>A0A2A8D1R8</accession>
<evidence type="ECO:0000313" key="12">
    <source>
        <dbReference type="Proteomes" id="UP000220102"/>
    </source>
</evidence>
<dbReference type="GO" id="GO:0043565">
    <property type="term" value="F:sequence-specific DNA binding"/>
    <property type="evidence" value="ECO:0007669"/>
    <property type="project" value="InterPro"/>
</dbReference>
<dbReference type="Gene3D" id="3.40.50.300">
    <property type="entry name" value="P-loop containing nucleotide triphosphate hydrolases"/>
    <property type="match status" value="1"/>
</dbReference>
<dbReference type="InterPro" id="IPR002078">
    <property type="entry name" value="Sigma_54_int"/>
</dbReference>
<comment type="caution">
    <text evidence="11">The sequence shown here is derived from an EMBL/GenBank/DDBJ whole genome shotgun (WGS) entry which is preliminary data.</text>
</comment>
<dbReference type="GO" id="GO:0005524">
    <property type="term" value="F:ATP binding"/>
    <property type="evidence" value="ECO:0007669"/>
    <property type="project" value="UniProtKB-KW"/>
</dbReference>
<keyword evidence="4" id="KW-0238">DNA-binding</keyword>
<evidence type="ECO:0000259" key="9">
    <source>
        <dbReference type="PROSITE" id="PS50110"/>
    </source>
</evidence>
<evidence type="ECO:0000313" key="11">
    <source>
        <dbReference type="EMBL" id="PEN14763.1"/>
    </source>
</evidence>
<dbReference type="InterPro" id="IPR025943">
    <property type="entry name" value="Sigma_54_int_dom_ATP-bd_2"/>
</dbReference>
<keyword evidence="1" id="KW-0547">Nucleotide-binding</keyword>
<dbReference type="CDD" id="cd00130">
    <property type="entry name" value="PAS"/>
    <property type="match status" value="1"/>
</dbReference>
<keyword evidence="12" id="KW-1185">Reference proteome</keyword>
<dbReference type="Gene3D" id="3.40.50.2300">
    <property type="match status" value="1"/>
</dbReference>
<evidence type="ECO:0000256" key="4">
    <source>
        <dbReference type="ARBA" id="ARBA00023125"/>
    </source>
</evidence>
<dbReference type="SUPFAM" id="SSF52172">
    <property type="entry name" value="CheY-like"/>
    <property type="match status" value="1"/>
</dbReference>
<evidence type="ECO:0000256" key="5">
    <source>
        <dbReference type="ARBA" id="ARBA00023163"/>
    </source>
</evidence>
<dbReference type="AlphaFoldDB" id="A0A2A8D1R8"/>
<dbReference type="InterPro" id="IPR002197">
    <property type="entry name" value="HTH_Fis"/>
</dbReference>
<sequence length="560" mass="63185">MHAAARILIVEDEFAVAMELEDRLENLGYDVVGHELRGREAIQRAEETEPDLVLMDIRLDGRMDGIDAAQQIRTKLHVPVVFVTAYSDDETLERAKETAPFGYVIKPFEERELYASIEVALSTHALERRVARYRDDLRQILDGLNEGTAMTQSDGKLTFVSRSASHMLGKPPSALTDRDWTSALPFPDDTLAVLKRRMSNDSQTVVPVTIEHDDDTQVRLEVSVRRDPRDDSRHIFTFADVTDVHEMRRMLDEKTEFNDIVGKSEPMQQVFQEIRSVASVDATVLIHGETGTGKELVSRAIHDASSRHDGPFIPVNCAAMSKDLAASQLFGHRKGAFTGAVDDHEGYFEAADGGTLFLDEIGDVPLEVQRQLLRVLEERKITRLGETTSRPVDVRIIAATHRDLLEEVDAGNFRQDLLYRIRIARVELPPLRARRSDIPLLVRTFLRRGRATMGKDVERLSDDAMRHLLDYEWPGNVRELRNAVESALIRASGPTLEKEDLPPEIKHDGRISSTRSEPESEAERVRAALEQTNGNRTEAAQLLGISRATLYRRLDEYGIE</sequence>
<evidence type="ECO:0000256" key="7">
    <source>
        <dbReference type="SAM" id="MobiDB-lite"/>
    </source>
</evidence>
<feature type="region of interest" description="Disordered" evidence="7">
    <location>
        <begin position="494"/>
        <end position="522"/>
    </location>
</feature>
<evidence type="ECO:0000256" key="1">
    <source>
        <dbReference type="ARBA" id="ARBA00022741"/>
    </source>
</evidence>
<dbReference type="PROSITE" id="PS00676">
    <property type="entry name" value="SIGMA54_INTERACT_2"/>
    <property type="match status" value="1"/>
</dbReference>
<feature type="domain" description="PAS" evidence="10">
    <location>
        <begin position="133"/>
        <end position="189"/>
    </location>
</feature>
<dbReference type="PROSITE" id="PS50110">
    <property type="entry name" value="RESPONSE_REGULATORY"/>
    <property type="match status" value="1"/>
</dbReference>
<dbReference type="InterPro" id="IPR011006">
    <property type="entry name" value="CheY-like_superfamily"/>
</dbReference>
<dbReference type="SMART" id="SM00448">
    <property type="entry name" value="REC"/>
    <property type="match status" value="1"/>
</dbReference>
<gene>
    <name evidence="11" type="ORF">CRI94_00245</name>
</gene>
<dbReference type="InterPro" id="IPR025944">
    <property type="entry name" value="Sigma_54_int_dom_CS"/>
</dbReference>
<dbReference type="PROSITE" id="PS00688">
    <property type="entry name" value="SIGMA54_INTERACT_3"/>
    <property type="match status" value="1"/>
</dbReference>
<evidence type="ECO:0000259" key="10">
    <source>
        <dbReference type="PROSITE" id="PS50112"/>
    </source>
</evidence>
<dbReference type="Pfam" id="PF25601">
    <property type="entry name" value="AAA_lid_14"/>
    <property type="match status" value="1"/>
</dbReference>
<reference evidence="11 12" key="1">
    <citation type="submission" date="2017-10" db="EMBL/GenBank/DDBJ databases">
        <title>Draft genome of Longibacter Salinarum.</title>
        <authorList>
            <person name="Goh K.M."/>
            <person name="Shamsir M.S."/>
            <person name="Lim S.W."/>
        </authorList>
    </citation>
    <scope>NUCLEOTIDE SEQUENCE [LARGE SCALE GENOMIC DNA]</scope>
    <source>
        <strain evidence="11 12">KCTC 52045</strain>
    </source>
</reference>
<feature type="domain" description="Sigma-54 factor interaction" evidence="8">
    <location>
        <begin position="260"/>
        <end position="489"/>
    </location>
</feature>
<dbReference type="Gene3D" id="3.30.450.20">
    <property type="entry name" value="PAS domain"/>
    <property type="match status" value="1"/>
</dbReference>
<dbReference type="PANTHER" id="PTHR32071:SF117">
    <property type="entry name" value="PTS-DEPENDENT DIHYDROXYACETONE KINASE OPERON REGULATORY PROTEIN-RELATED"/>
    <property type="match status" value="1"/>
</dbReference>